<accession>A0ABU9U5P1</accession>
<dbReference type="PANTHER" id="PTHR33321">
    <property type="match status" value="1"/>
</dbReference>
<keyword evidence="3" id="KW-1185">Reference proteome</keyword>
<gene>
    <name evidence="2" type="ORF">WNY63_16630</name>
</gene>
<evidence type="ECO:0000256" key="1">
    <source>
        <dbReference type="SAM" id="SignalP"/>
    </source>
</evidence>
<dbReference type="Pfam" id="PF04450">
    <property type="entry name" value="BSP"/>
    <property type="match status" value="1"/>
</dbReference>
<evidence type="ECO:0000313" key="2">
    <source>
        <dbReference type="EMBL" id="MEM5552352.1"/>
    </source>
</evidence>
<evidence type="ECO:0000313" key="3">
    <source>
        <dbReference type="Proteomes" id="UP001388366"/>
    </source>
</evidence>
<organism evidence="2 3">
    <name type="scientific">Pseudoalteromonas neustonica</name>
    <dbReference type="NCBI Taxonomy" id="1840331"/>
    <lineage>
        <taxon>Bacteria</taxon>
        <taxon>Pseudomonadati</taxon>
        <taxon>Pseudomonadota</taxon>
        <taxon>Gammaproteobacteria</taxon>
        <taxon>Alteromonadales</taxon>
        <taxon>Pseudoalteromonadaceae</taxon>
        <taxon>Pseudoalteromonas</taxon>
    </lineage>
</organism>
<comment type="caution">
    <text evidence="2">The sequence shown here is derived from an EMBL/GenBank/DDBJ whole genome shotgun (WGS) entry which is preliminary data.</text>
</comment>
<dbReference type="RefSeq" id="WP_342884339.1">
    <property type="nucleotide sequence ID" value="NZ_JBBMQU010000036.1"/>
</dbReference>
<proteinExistence type="predicted"/>
<dbReference type="Proteomes" id="UP001388366">
    <property type="component" value="Unassembled WGS sequence"/>
</dbReference>
<dbReference type="PANTHER" id="PTHR33321:SF12">
    <property type="entry name" value="PLANT BASIC SECRETORY PROTEIN (BSP) FAMILY PROTEIN"/>
    <property type="match status" value="1"/>
</dbReference>
<feature type="signal peptide" evidence="1">
    <location>
        <begin position="1"/>
        <end position="25"/>
    </location>
</feature>
<reference evidence="2 3" key="1">
    <citation type="submission" date="2024-03" db="EMBL/GenBank/DDBJ databases">
        <title>Community enrichment and isolation of bacterial strains for fucoidan degradation.</title>
        <authorList>
            <person name="Sichert A."/>
        </authorList>
    </citation>
    <scope>NUCLEOTIDE SEQUENCE [LARGE SCALE GENOMIC DNA]</scope>
    <source>
        <strain evidence="2 3">AS81</strain>
    </source>
</reference>
<sequence>MASFTKKSLSASTLITLLLSANVMAKTPVSEQLKPVQFNADIQWQQFYLPAVTLTNTSSEQLSQWSDLTTELVQQVSYNVARLLYKYQANAPALPTLAISLEDMDGVAFKEGDFSGAKIHISAQYLKKYQADHGKRAMADELIGVLYHEIAHAYQLDDANYKNIGPLIEGIADVVRIKAGYVDMSQRKIGGNYNDGYKTTAFFIHWLEKNKHRDLLIKLNAQLDPNDGKTWQWQNFESNLNINLVREWNNYQTLL</sequence>
<name>A0ABU9U5P1_9GAMM</name>
<dbReference type="EMBL" id="JBBMQU010000036">
    <property type="protein sequence ID" value="MEM5552352.1"/>
    <property type="molecule type" value="Genomic_DNA"/>
</dbReference>
<protein>
    <submittedName>
        <fullName evidence="2">Basic secretory protein-like protein</fullName>
    </submittedName>
</protein>
<feature type="chain" id="PRO_5046710050" evidence="1">
    <location>
        <begin position="26"/>
        <end position="255"/>
    </location>
</feature>
<dbReference type="InterPro" id="IPR007541">
    <property type="entry name" value="Uncharacterised_BSP"/>
</dbReference>
<keyword evidence="1" id="KW-0732">Signal</keyword>